<reference evidence="2 3" key="1">
    <citation type="journal article" date="2018" name="Mol. Biol. Evol.">
        <title>Broad Genomic Sampling Reveals a Smut Pathogenic Ancestry of the Fungal Clade Ustilaginomycotina.</title>
        <authorList>
            <person name="Kijpornyongpan T."/>
            <person name="Mondo S.J."/>
            <person name="Barry K."/>
            <person name="Sandor L."/>
            <person name="Lee J."/>
            <person name="Lipzen A."/>
            <person name="Pangilinan J."/>
            <person name="LaButti K."/>
            <person name="Hainaut M."/>
            <person name="Henrissat B."/>
            <person name="Grigoriev I.V."/>
            <person name="Spatafora J.W."/>
            <person name="Aime M.C."/>
        </authorList>
    </citation>
    <scope>NUCLEOTIDE SEQUENCE [LARGE SCALE GENOMIC DNA]</scope>
    <source>
        <strain evidence="2 3">MCA 4658</strain>
    </source>
</reference>
<dbReference type="Proteomes" id="UP000245783">
    <property type="component" value="Unassembled WGS sequence"/>
</dbReference>
<keyword evidence="3" id="KW-1185">Reference proteome</keyword>
<feature type="compositionally biased region" description="Basic and acidic residues" evidence="1">
    <location>
        <begin position="110"/>
        <end position="128"/>
    </location>
</feature>
<organism evidence="2 3">
    <name type="scientific">Ceraceosorus guamensis</name>
    <dbReference type="NCBI Taxonomy" id="1522189"/>
    <lineage>
        <taxon>Eukaryota</taxon>
        <taxon>Fungi</taxon>
        <taxon>Dikarya</taxon>
        <taxon>Basidiomycota</taxon>
        <taxon>Ustilaginomycotina</taxon>
        <taxon>Exobasidiomycetes</taxon>
        <taxon>Ceraceosorales</taxon>
        <taxon>Ceraceosoraceae</taxon>
        <taxon>Ceraceosorus</taxon>
    </lineage>
</organism>
<gene>
    <name evidence="2" type="ORF">IE81DRAFT_323484</name>
</gene>
<name>A0A316VYF4_9BASI</name>
<feature type="compositionally biased region" description="Basic and acidic residues" evidence="1">
    <location>
        <begin position="140"/>
        <end position="162"/>
    </location>
</feature>
<dbReference type="STRING" id="1522189.A0A316VYF4"/>
<proteinExistence type="predicted"/>
<evidence type="ECO:0000313" key="2">
    <source>
        <dbReference type="EMBL" id="PWN42520.1"/>
    </source>
</evidence>
<sequence>MVWGMFNNEPFSLTSAQCIGRIDTLKIWLHHMQALMSTEHTRRSALIRLLRLSPEVQAWGAEQQGLFVNSAAQVVQKRHRKVQIYLNCLQDALSSSDDERQEVIAELQELWKDPGHHSDAEGRVEEKNLAQGLIRGKVVRPRDEVRRSEYGDPARKRTARDLSDEDDDPSFEPSQDDSSSESDTGDHSGQANKRNCDPKAWDDQQTPSKRQKAQVSDESSFEME</sequence>
<dbReference type="GeneID" id="37035832"/>
<dbReference type="AlphaFoldDB" id="A0A316VYF4"/>
<feature type="compositionally biased region" description="Polar residues" evidence="1">
    <location>
        <begin position="203"/>
        <end position="218"/>
    </location>
</feature>
<dbReference type="InParanoid" id="A0A316VYF4"/>
<feature type="region of interest" description="Disordered" evidence="1">
    <location>
        <begin position="140"/>
        <end position="224"/>
    </location>
</feature>
<dbReference type="EMBL" id="KZ819379">
    <property type="protein sequence ID" value="PWN42520.1"/>
    <property type="molecule type" value="Genomic_DNA"/>
</dbReference>
<accession>A0A316VYF4</accession>
<feature type="region of interest" description="Disordered" evidence="1">
    <location>
        <begin position="110"/>
        <end position="129"/>
    </location>
</feature>
<dbReference type="RefSeq" id="XP_025369680.1">
    <property type="nucleotide sequence ID" value="XM_025513962.1"/>
</dbReference>
<protein>
    <submittedName>
        <fullName evidence="2">Uncharacterized protein</fullName>
    </submittedName>
</protein>
<evidence type="ECO:0000313" key="3">
    <source>
        <dbReference type="Proteomes" id="UP000245783"/>
    </source>
</evidence>
<feature type="compositionally biased region" description="Acidic residues" evidence="1">
    <location>
        <begin position="163"/>
        <end position="180"/>
    </location>
</feature>
<evidence type="ECO:0000256" key="1">
    <source>
        <dbReference type="SAM" id="MobiDB-lite"/>
    </source>
</evidence>